<evidence type="ECO:0000313" key="2">
    <source>
        <dbReference type="Proteomes" id="UP000663848"/>
    </source>
</evidence>
<protein>
    <recommendedName>
        <fullName evidence="3">VCBS repeat-containing protein</fullName>
    </recommendedName>
</protein>
<dbReference type="SUPFAM" id="SSF69318">
    <property type="entry name" value="Integrin alpha N-terminal domain"/>
    <property type="match status" value="1"/>
</dbReference>
<comment type="caution">
    <text evidence="1">The sequence shown here is derived from an EMBL/GenBank/DDBJ whole genome shotgun (WGS) entry which is preliminary data.</text>
</comment>
<dbReference type="Proteomes" id="UP000663848">
    <property type="component" value="Unassembled WGS sequence"/>
</dbReference>
<name>A0A822DIF8_9BILA</name>
<dbReference type="EMBL" id="CAJOBR010062370">
    <property type="protein sequence ID" value="CAF5075274.1"/>
    <property type="molecule type" value="Genomic_DNA"/>
</dbReference>
<accession>A0A822DIF8</accession>
<sequence length="63" mass="7058">MLNDDRSPTSKEQFSVNITGVIYDALAADFNGDSKLDLFVLYQTEPAQIGYNGGIFWGDRIRL</sequence>
<evidence type="ECO:0000313" key="1">
    <source>
        <dbReference type="EMBL" id="CAF5075274.1"/>
    </source>
</evidence>
<dbReference type="AlphaFoldDB" id="A0A822DIF8"/>
<reference evidence="1" key="1">
    <citation type="submission" date="2021-02" db="EMBL/GenBank/DDBJ databases">
        <authorList>
            <person name="Nowell W R."/>
        </authorList>
    </citation>
    <scope>NUCLEOTIDE SEQUENCE</scope>
</reference>
<feature type="non-terminal residue" evidence="1">
    <location>
        <position position="1"/>
    </location>
</feature>
<gene>
    <name evidence="1" type="ORF">QYT958_LOCUS43549</name>
</gene>
<proteinExistence type="predicted"/>
<dbReference type="InterPro" id="IPR028994">
    <property type="entry name" value="Integrin_alpha_N"/>
</dbReference>
<feature type="non-terminal residue" evidence="1">
    <location>
        <position position="63"/>
    </location>
</feature>
<organism evidence="1 2">
    <name type="scientific">Rotaria socialis</name>
    <dbReference type="NCBI Taxonomy" id="392032"/>
    <lineage>
        <taxon>Eukaryota</taxon>
        <taxon>Metazoa</taxon>
        <taxon>Spiralia</taxon>
        <taxon>Gnathifera</taxon>
        <taxon>Rotifera</taxon>
        <taxon>Eurotatoria</taxon>
        <taxon>Bdelloidea</taxon>
        <taxon>Philodinida</taxon>
        <taxon>Philodinidae</taxon>
        <taxon>Rotaria</taxon>
    </lineage>
</organism>
<evidence type="ECO:0008006" key="3">
    <source>
        <dbReference type="Google" id="ProtNLM"/>
    </source>
</evidence>